<accession>A0A9W8YIQ5</accession>
<evidence type="ECO:0000313" key="1">
    <source>
        <dbReference type="EMBL" id="KAJ4376338.1"/>
    </source>
</evidence>
<comment type="caution">
    <text evidence="1">The sequence shown here is derived from an EMBL/GenBank/DDBJ whole genome shotgun (WGS) entry which is preliminary data.</text>
</comment>
<keyword evidence="2" id="KW-1185">Reference proteome</keyword>
<name>A0A9W8YIQ5_9PLEO</name>
<dbReference type="AlphaFoldDB" id="A0A9W8YIQ5"/>
<gene>
    <name evidence="1" type="ORF">N0V83_001621</name>
</gene>
<evidence type="ECO:0000313" key="2">
    <source>
        <dbReference type="Proteomes" id="UP001140560"/>
    </source>
</evidence>
<dbReference type="Proteomes" id="UP001140560">
    <property type="component" value="Unassembled WGS sequence"/>
</dbReference>
<sequence>MPFRTLSTSLRARANQTLDRFRMRVQTRFEDERINIKSQYNVVKDTVKDTVLFVIATGLRKVVPSFKRTRFRDPACPLAAVRTLVSTSIRRPANCRQTTSRGVDRGRIDKEKRYPAVSPYYCSYPNVGRYHEPADSDELIEAFKLASEIRAQNEQRERLNRFRIAQQEADRRSAAVEARERAIAEQEAAELCPPPPYSSVERQRFYHERLKATEGTMVPVTGWPSGHSGIDPVMAEHNQRKFVQEFHDQVWACQVEEHRQLAQQEEERQRILGLLEVGRARYMKHVEMLANYGPQLHMGINMMKVTLRHNNMSDLALLTREMITGILEPVHAIFQEMNENIPLEEEGAHILKNKWPIKHIDEVYIFLKNEDSLPPELVYFLQGIEAICKPISNPTPFINPLNPQPYPVEVPPTPAQNITTVPKYDGPNLNLWNGLADALNDVLPQVSNVATAKYTQQQYQQQQYQQQQYQQQYQYQQQQEQQLPTIIISAPTGLPEALNDALPQVSSVAATQDTQKHQQHQQQHLPTIIVSTPSAPSSAPTPDSQEKQNLMQHMQSSLFDLQEDVQKLLEGETLPPTPRNGVRKTLQAFLAIANGKMELLGDDEGRLYKNEVQRVVTRIANLKNKAAKKAPQTKELDTLAYDVLNVWFSDL</sequence>
<reference evidence="1" key="1">
    <citation type="submission" date="2022-10" db="EMBL/GenBank/DDBJ databases">
        <title>Tapping the CABI collections for fungal endophytes: first genome assemblies for Collariella, Neodidymelliopsis, Ascochyta clinopodiicola, Didymella pomorum, Didymosphaeria variabile, Neocosmospora piperis and Neocucurbitaria cava.</title>
        <authorList>
            <person name="Hill R."/>
        </authorList>
    </citation>
    <scope>NUCLEOTIDE SEQUENCE</scope>
    <source>
        <strain evidence="1">IMI 356814</strain>
    </source>
</reference>
<proteinExistence type="predicted"/>
<dbReference type="OrthoDB" id="3798353at2759"/>
<protein>
    <submittedName>
        <fullName evidence="1">Uncharacterized protein</fullName>
    </submittedName>
</protein>
<dbReference type="EMBL" id="JAPEUY010000002">
    <property type="protein sequence ID" value="KAJ4376338.1"/>
    <property type="molecule type" value="Genomic_DNA"/>
</dbReference>
<organism evidence="1 2">
    <name type="scientific">Neocucurbitaria cava</name>
    <dbReference type="NCBI Taxonomy" id="798079"/>
    <lineage>
        <taxon>Eukaryota</taxon>
        <taxon>Fungi</taxon>
        <taxon>Dikarya</taxon>
        <taxon>Ascomycota</taxon>
        <taxon>Pezizomycotina</taxon>
        <taxon>Dothideomycetes</taxon>
        <taxon>Pleosporomycetidae</taxon>
        <taxon>Pleosporales</taxon>
        <taxon>Pleosporineae</taxon>
        <taxon>Cucurbitariaceae</taxon>
        <taxon>Neocucurbitaria</taxon>
    </lineage>
</organism>